<comment type="cofactor">
    <cofactor evidence="9">
        <name>Mg(2+)</name>
        <dbReference type="ChEBI" id="CHEBI:18420"/>
    </cofactor>
    <text evidence="9">Binds a second Mg(2+) ion via substrate during catalysis.</text>
</comment>
<dbReference type="HAMAP" id="MF_00318">
    <property type="entry name" value="Enolase"/>
    <property type="match status" value="1"/>
</dbReference>
<keyword evidence="7 9" id="KW-0324">Glycolysis</keyword>
<dbReference type="EC" id="4.2.1.11" evidence="3 9"/>
<dbReference type="SFLD" id="SFLDF00002">
    <property type="entry name" value="enolase"/>
    <property type="match status" value="1"/>
</dbReference>
<evidence type="ECO:0000313" key="14">
    <source>
        <dbReference type="EMBL" id="OGY72599.1"/>
    </source>
</evidence>
<feature type="binding site" evidence="9 11">
    <location>
        <position position="332"/>
    </location>
    <ligand>
        <name>Mg(2+)</name>
        <dbReference type="ChEBI" id="CHEBI:18420"/>
    </ligand>
</feature>
<dbReference type="NCBIfam" id="TIGR01060">
    <property type="entry name" value="eno"/>
    <property type="match status" value="1"/>
</dbReference>
<evidence type="ECO:0000256" key="2">
    <source>
        <dbReference type="ARBA" id="ARBA00009604"/>
    </source>
</evidence>
<dbReference type="UniPathway" id="UPA00109">
    <property type="reaction ID" value="UER00187"/>
</dbReference>
<evidence type="ECO:0000256" key="5">
    <source>
        <dbReference type="ARBA" id="ARBA00022525"/>
    </source>
</evidence>
<dbReference type="AlphaFoldDB" id="A0A1G2A7F2"/>
<sequence length="434" mass="47507">MMTITNLFAREILNSGATCSLLVTVLLKDGAIGKASVPFGVSAGSHEAFVLFDEDKRYAGKGMLKAVENVNTEIRSALLGKDAYDQKQIDEKMIALDGAQNKSRLGANAILGASLAVARAAAASQKMELYEHLKTLLTTNYQLPTTNYVLPKPMIVVIEGGKHADNSTDFQEYLIVPSINDKRGLFSVKESVRAGAEVYLELKNVLKERGYNTNVGNEGAYAPYGMQLNSEPWDLIMEAIERAGYSPGKDIMLAADPAVSELVAGTREGDLMQYQLKKENRFLKSEELVSYFEGWLDSYPFISLEDILGEDDWDNWVFAQARLGGKARLIGDDLLVTNPARLKKAIALKACNGILIKLNQIGTVSETLETIAIAKGAGFWTIVSHRGGGETNDTGMIDMAVACNCQMVKVGISRGERVEKYNRLMEIEEKIAND</sequence>
<feature type="binding site" evidence="9">
    <location>
        <position position="171"/>
    </location>
    <ligand>
        <name>(2R)-2-phosphoglycerate</name>
        <dbReference type="ChEBI" id="CHEBI:58289"/>
    </ligand>
</feature>
<dbReference type="GO" id="GO:0006096">
    <property type="term" value="P:glycolytic process"/>
    <property type="evidence" value="ECO:0007669"/>
    <property type="project" value="UniProtKB-UniRule"/>
</dbReference>
<dbReference type="InterPro" id="IPR020811">
    <property type="entry name" value="Enolase_N"/>
</dbReference>
<dbReference type="PANTHER" id="PTHR11902">
    <property type="entry name" value="ENOLASE"/>
    <property type="match status" value="1"/>
</dbReference>
<dbReference type="SMART" id="SM01192">
    <property type="entry name" value="Enolase_C"/>
    <property type="match status" value="1"/>
</dbReference>
<dbReference type="GO" id="GO:0000015">
    <property type="term" value="C:phosphopyruvate hydratase complex"/>
    <property type="evidence" value="ECO:0007669"/>
    <property type="project" value="InterPro"/>
</dbReference>
<keyword evidence="8 9" id="KW-0456">Lyase</keyword>
<feature type="domain" description="Enolase N-terminal" evidence="13">
    <location>
        <begin position="4"/>
        <end position="133"/>
    </location>
</feature>
<dbReference type="Gene3D" id="3.30.390.10">
    <property type="entry name" value="Enolase-like, N-terminal domain"/>
    <property type="match status" value="1"/>
</dbReference>
<evidence type="ECO:0000256" key="3">
    <source>
        <dbReference type="ARBA" id="ARBA00012058"/>
    </source>
</evidence>
<dbReference type="PROSITE" id="PS00164">
    <property type="entry name" value="ENOLASE"/>
    <property type="match status" value="1"/>
</dbReference>
<dbReference type="PRINTS" id="PR00148">
    <property type="entry name" value="ENOLASE"/>
</dbReference>
<dbReference type="InterPro" id="IPR020809">
    <property type="entry name" value="Enolase_CS"/>
</dbReference>
<keyword evidence="5 9" id="KW-0964">Secreted</keyword>
<keyword evidence="9" id="KW-0963">Cytoplasm</keyword>
<comment type="pathway">
    <text evidence="1 9">Carbohydrate degradation; glycolysis; pyruvate from D-glyceraldehyde 3-phosphate: step 4/5.</text>
</comment>
<comment type="cofactor">
    <cofactor evidence="11">
        <name>Mg(2+)</name>
        <dbReference type="ChEBI" id="CHEBI:18420"/>
    </cofactor>
    <text evidence="11">Mg(2+) is required for catalysis and for stabilizing the dimer.</text>
</comment>
<evidence type="ECO:0000256" key="6">
    <source>
        <dbReference type="ARBA" id="ARBA00022842"/>
    </source>
</evidence>
<evidence type="ECO:0000256" key="9">
    <source>
        <dbReference type="HAMAP-Rule" id="MF_00318"/>
    </source>
</evidence>
<organism evidence="14 15">
    <name type="scientific">Candidatus Jacksonbacteria bacterium RIFCSPLOWO2_02_FULL_44_20</name>
    <dbReference type="NCBI Taxonomy" id="1798460"/>
    <lineage>
        <taxon>Bacteria</taxon>
        <taxon>Candidatus Jacksoniibacteriota</taxon>
    </lineage>
</organism>
<comment type="caution">
    <text evidence="9">Lacks conserved residue(s) required for the propagation of feature annotation.</text>
</comment>
<evidence type="ECO:0000256" key="1">
    <source>
        <dbReference type="ARBA" id="ARBA00005031"/>
    </source>
</evidence>
<dbReference type="Pfam" id="PF03952">
    <property type="entry name" value="Enolase_N"/>
    <property type="match status" value="1"/>
</dbReference>
<evidence type="ECO:0000259" key="13">
    <source>
        <dbReference type="SMART" id="SM01193"/>
    </source>
</evidence>
<name>A0A1G2A7F2_9BACT</name>
<feature type="active site" description="Proton donor" evidence="9 10">
    <location>
        <position position="218"/>
    </location>
</feature>
<dbReference type="SFLD" id="SFLDS00001">
    <property type="entry name" value="Enolase"/>
    <property type="match status" value="1"/>
</dbReference>
<comment type="subcellular location">
    <subcellularLocation>
        <location evidence="9">Cytoplasm</location>
    </subcellularLocation>
    <subcellularLocation>
        <location evidence="9">Secreted</location>
    </subcellularLocation>
    <subcellularLocation>
        <location evidence="9">Cell surface</location>
    </subcellularLocation>
    <text evidence="9">Fractions of enolase are present in both the cytoplasm and on the cell surface.</text>
</comment>
<dbReference type="InterPro" id="IPR036849">
    <property type="entry name" value="Enolase-like_C_sf"/>
</dbReference>
<gene>
    <name evidence="9" type="primary">eno</name>
    <name evidence="14" type="ORF">A3H61_01165</name>
</gene>
<dbReference type="InterPro" id="IPR020810">
    <property type="entry name" value="Enolase_C"/>
</dbReference>
<evidence type="ECO:0000256" key="7">
    <source>
        <dbReference type="ARBA" id="ARBA00023152"/>
    </source>
</evidence>
<protein>
    <recommendedName>
        <fullName evidence="4 9">Enolase</fullName>
        <ecNumber evidence="3 9">4.2.1.11</ecNumber>
    </recommendedName>
    <alternativeName>
        <fullName evidence="9">2-phospho-D-glycerate hydro-lyase</fullName>
    </alternativeName>
    <alternativeName>
        <fullName evidence="9">2-phosphoglycerate dehydratase</fullName>
    </alternativeName>
</protein>
<keyword evidence="6 9" id="KW-0460">Magnesium</keyword>
<keyword evidence="14" id="KW-0670">Pyruvate</keyword>
<dbReference type="InterPro" id="IPR000941">
    <property type="entry name" value="Enolase"/>
</dbReference>
<dbReference type="InterPro" id="IPR029017">
    <property type="entry name" value="Enolase-like_N"/>
</dbReference>
<dbReference type="GO" id="GO:0000287">
    <property type="term" value="F:magnesium ion binding"/>
    <property type="evidence" value="ECO:0007669"/>
    <property type="project" value="UniProtKB-UniRule"/>
</dbReference>
<dbReference type="SUPFAM" id="SSF54826">
    <property type="entry name" value="Enolase N-terminal domain-like"/>
    <property type="match status" value="1"/>
</dbReference>
<evidence type="ECO:0000256" key="8">
    <source>
        <dbReference type="ARBA" id="ARBA00023239"/>
    </source>
</evidence>
<proteinExistence type="inferred from homology"/>
<feature type="domain" description="Enolase C-terminal TIM barrel" evidence="12">
    <location>
        <begin position="147"/>
        <end position="434"/>
    </location>
</feature>
<dbReference type="Pfam" id="PF00113">
    <property type="entry name" value="Enolase_C"/>
    <property type="match status" value="1"/>
</dbReference>
<evidence type="ECO:0000259" key="12">
    <source>
        <dbReference type="SMART" id="SM01192"/>
    </source>
</evidence>
<dbReference type="GO" id="GO:0005576">
    <property type="term" value="C:extracellular region"/>
    <property type="evidence" value="ECO:0007669"/>
    <property type="project" value="UniProtKB-SubCell"/>
</dbReference>
<dbReference type="SFLD" id="SFLDG00178">
    <property type="entry name" value="enolase"/>
    <property type="match status" value="1"/>
</dbReference>
<comment type="function">
    <text evidence="9">Catalyzes the reversible conversion of 2-phosphoglycerate (2-PG) into phosphoenolpyruvate (PEP). It is essential for the degradation of carbohydrates via glycolysis.</text>
</comment>
<comment type="caution">
    <text evidence="14">The sequence shown here is derived from an EMBL/GenBank/DDBJ whole genome shotgun (WGS) entry which is preliminary data.</text>
</comment>
<reference evidence="14 15" key="1">
    <citation type="journal article" date="2016" name="Nat. Commun.">
        <title>Thousands of microbial genomes shed light on interconnected biogeochemical processes in an aquifer system.</title>
        <authorList>
            <person name="Anantharaman K."/>
            <person name="Brown C.T."/>
            <person name="Hug L.A."/>
            <person name="Sharon I."/>
            <person name="Castelle C.J."/>
            <person name="Probst A.J."/>
            <person name="Thomas B.C."/>
            <person name="Singh A."/>
            <person name="Wilkins M.J."/>
            <person name="Karaoz U."/>
            <person name="Brodie E.L."/>
            <person name="Williams K.H."/>
            <person name="Hubbard S.S."/>
            <person name="Banfield J.F."/>
        </authorList>
    </citation>
    <scope>NUCLEOTIDE SEQUENCE [LARGE SCALE GENOMIC DNA]</scope>
</reference>
<dbReference type="GO" id="GO:0004634">
    <property type="term" value="F:phosphopyruvate hydratase activity"/>
    <property type="evidence" value="ECO:0007669"/>
    <property type="project" value="UniProtKB-UniRule"/>
</dbReference>
<feature type="binding site" evidence="9 11">
    <location>
        <position position="256"/>
    </location>
    <ligand>
        <name>Mg(2+)</name>
        <dbReference type="ChEBI" id="CHEBI:18420"/>
    </ligand>
</feature>
<dbReference type="GO" id="GO:0009986">
    <property type="term" value="C:cell surface"/>
    <property type="evidence" value="ECO:0007669"/>
    <property type="project" value="UniProtKB-SubCell"/>
</dbReference>
<accession>A0A1G2A7F2</accession>
<comment type="similarity">
    <text evidence="2 9">Belongs to the enolase family.</text>
</comment>
<evidence type="ECO:0000256" key="10">
    <source>
        <dbReference type="PIRSR" id="PIRSR001400-1"/>
    </source>
</evidence>
<feature type="active site" description="Proton acceptor" evidence="9 10">
    <location>
        <position position="357"/>
    </location>
</feature>
<evidence type="ECO:0000256" key="11">
    <source>
        <dbReference type="PIRSR" id="PIRSR001400-3"/>
    </source>
</evidence>
<dbReference type="Proteomes" id="UP000178315">
    <property type="component" value="Unassembled WGS sequence"/>
</dbReference>
<keyword evidence="9 11" id="KW-0479">Metal-binding</keyword>
<evidence type="ECO:0000256" key="4">
    <source>
        <dbReference type="ARBA" id="ARBA00017068"/>
    </source>
</evidence>
<dbReference type="SUPFAM" id="SSF51604">
    <property type="entry name" value="Enolase C-terminal domain-like"/>
    <property type="match status" value="1"/>
</dbReference>
<evidence type="ECO:0000313" key="15">
    <source>
        <dbReference type="Proteomes" id="UP000178315"/>
    </source>
</evidence>
<comment type="catalytic activity">
    <reaction evidence="9">
        <text>(2R)-2-phosphoglycerate = phosphoenolpyruvate + H2O</text>
        <dbReference type="Rhea" id="RHEA:10164"/>
        <dbReference type="ChEBI" id="CHEBI:15377"/>
        <dbReference type="ChEBI" id="CHEBI:58289"/>
        <dbReference type="ChEBI" id="CHEBI:58702"/>
        <dbReference type="EC" id="4.2.1.11"/>
    </reaction>
</comment>
<dbReference type="SMART" id="SM01193">
    <property type="entry name" value="Enolase_N"/>
    <property type="match status" value="1"/>
</dbReference>
<feature type="binding site" evidence="9">
    <location>
        <position position="357"/>
    </location>
    <ligand>
        <name>(2R)-2-phosphoglycerate</name>
        <dbReference type="ChEBI" id="CHEBI:58289"/>
    </ligand>
</feature>
<feature type="binding site" evidence="9 11">
    <location>
        <position position="305"/>
    </location>
    <ligand>
        <name>Mg(2+)</name>
        <dbReference type="ChEBI" id="CHEBI:18420"/>
    </ligand>
</feature>
<dbReference type="Gene3D" id="3.20.20.120">
    <property type="entry name" value="Enolase-like C-terminal domain"/>
    <property type="match status" value="1"/>
</dbReference>
<dbReference type="EMBL" id="MHJU01000028">
    <property type="protein sequence ID" value="OGY72599.1"/>
    <property type="molecule type" value="Genomic_DNA"/>
</dbReference>
<feature type="binding site" evidence="9">
    <location>
        <position position="409"/>
    </location>
    <ligand>
        <name>(2R)-2-phosphoglycerate</name>
        <dbReference type="ChEBI" id="CHEBI:58289"/>
    </ligand>
</feature>
<dbReference type="PANTHER" id="PTHR11902:SF1">
    <property type="entry name" value="ENOLASE"/>
    <property type="match status" value="1"/>
</dbReference>
<dbReference type="PIRSF" id="PIRSF001400">
    <property type="entry name" value="Enolase"/>
    <property type="match status" value="1"/>
</dbReference>